<protein>
    <submittedName>
        <fullName evidence="2">Uncharacterized protein</fullName>
    </submittedName>
</protein>
<dbReference type="RefSeq" id="XP_049179990.1">
    <property type="nucleotide sequence ID" value="XM_049324295.1"/>
</dbReference>
<proteinExistence type="predicted"/>
<accession>A0AAI9WXX8</accession>
<feature type="region of interest" description="Disordered" evidence="1">
    <location>
        <begin position="1"/>
        <end position="44"/>
    </location>
</feature>
<keyword evidence="3" id="KW-1185">Reference proteome</keyword>
<gene>
    <name evidence="2" type="ORF">KGF56_003006</name>
</gene>
<reference evidence="2" key="1">
    <citation type="journal article" date="2022" name="DNA Res.">
        <title>Genome analysis of five recently described species of the CUG-Ser clade uncovers Candida theae as a new hybrid lineage with pathogenic potential in the Candida parapsilosis species complex.</title>
        <authorList>
            <person name="Mixao V."/>
            <person name="Del Olmo V."/>
            <person name="Hegedusova E."/>
            <person name="Saus E."/>
            <person name="Pryszcz L."/>
            <person name="Cillingova A."/>
            <person name="Nosek J."/>
            <person name="Gabaldon T."/>
        </authorList>
    </citation>
    <scope>NUCLEOTIDE SEQUENCE</scope>
    <source>
        <strain evidence="2">CBS 10844</strain>
    </source>
</reference>
<feature type="region of interest" description="Disordered" evidence="1">
    <location>
        <begin position="212"/>
        <end position="236"/>
    </location>
</feature>
<feature type="compositionally biased region" description="Low complexity" evidence="1">
    <location>
        <begin position="217"/>
        <end position="227"/>
    </location>
</feature>
<name>A0AAI9WXX8_9ASCO</name>
<dbReference type="EMBL" id="JAHUZD010000106">
    <property type="protein sequence ID" value="KAI3404245.2"/>
    <property type="molecule type" value="Genomic_DNA"/>
</dbReference>
<evidence type="ECO:0000256" key="1">
    <source>
        <dbReference type="SAM" id="MobiDB-lite"/>
    </source>
</evidence>
<feature type="compositionally biased region" description="Low complexity" evidence="1">
    <location>
        <begin position="14"/>
        <end position="29"/>
    </location>
</feature>
<comment type="caution">
    <text evidence="2">The sequence shown here is derived from an EMBL/GenBank/DDBJ whole genome shotgun (WGS) entry which is preliminary data.</text>
</comment>
<dbReference type="AlphaFoldDB" id="A0AAI9WXX8"/>
<dbReference type="Proteomes" id="UP001202479">
    <property type="component" value="Unassembled WGS sequence"/>
</dbReference>
<evidence type="ECO:0000313" key="2">
    <source>
        <dbReference type="EMBL" id="KAI3404245.2"/>
    </source>
</evidence>
<dbReference type="GeneID" id="73380623"/>
<feature type="compositionally biased region" description="Basic residues" evidence="1">
    <location>
        <begin position="1"/>
        <end position="10"/>
    </location>
</feature>
<sequence length="548" mass="62927">MGRRIYKRNKKESLPSTSTLTSVSTPVTPQDFFDHGSSEEESGDRWLGSDIAKSLRFYQRAYTAYRKCISLSSVPIPDAYYNSCRLALQVYLLFNDCGGLRRMIESRCGLQNIEEVVHASDSIVMDLPQILNLHLESLQVVKDQEGDLLFNTLVVYTEIMESEAMQEEIHENMVTCFKNATTIFDKLVKKQVEELESFNSKLLSIDTAINTAPSSSQQQQQQEQQQQRQEEEELYESERVVQPVDLFETVILGYRLVQAIYENTDKSYLETTHSLTQCLSTMDEISRELINKYSTQTCNRNEMLDNITSHQISELKIIRASITGLTMMANVQQVMEMWSNFFLQEVEVEIAEKYMVCSDNIQSYLEREDISIEGLKNNDEQQLLWDALRFQNTQLKKAQELLQETLAIKKRAPSGVELGIGSLIVQISELMIARVDINLQMSLLDLPIAAQNRKVLEQNVKNLLKSAIALAGSQGGLRERQIEKFNRYQKRNEALFRLCLVNGETSLDKLDSVITREEWVLEVPVLQKLGYYSLFLKDILDEMTSNDK</sequence>
<organism evidence="2 3">
    <name type="scientific">Candida oxycetoniae</name>
    <dbReference type="NCBI Taxonomy" id="497107"/>
    <lineage>
        <taxon>Eukaryota</taxon>
        <taxon>Fungi</taxon>
        <taxon>Dikarya</taxon>
        <taxon>Ascomycota</taxon>
        <taxon>Saccharomycotina</taxon>
        <taxon>Pichiomycetes</taxon>
        <taxon>Debaryomycetaceae</taxon>
        <taxon>Candida/Lodderomyces clade</taxon>
        <taxon>Candida</taxon>
    </lineage>
</organism>
<evidence type="ECO:0000313" key="3">
    <source>
        <dbReference type="Proteomes" id="UP001202479"/>
    </source>
</evidence>